<reference evidence="1" key="1">
    <citation type="submission" date="2021-01" db="EMBL/GenBank/DDBJ databases">
        <authorList>
            <consortium name="Genoscope - CEA"/>
            <person name="William W."/>
        </authorList>
    </citation>
    <scope>NUCLEOTIDE SEQUENCE</scope>
</reference>
<dbReference type="AlphaFoldDB" id="A0A8S1LB81"/>
<organism evidence="1 2">
    <name type="scientific">Paramecium sonneborni</name>
    <dbReference type="NCBI Taxonomy" id="65129"/>
    <lineage>
        <taxon>Eukaryota</taxon>
        <taxon>Sar</taxon>
        <taxon>Alveolata</taxon>
        <taxon>Ciliophora</taxon>
        <taxon>Intramacronucleata</taxon>
        <taxon>Oligohymenophorea</taxon>
        <taxon>Peniculida</taxon>
        <taxon>Parameciidae</taxon>
        <taxon>Paramecium</taxon>
    </lineage>
</organism>
<dbReference type="OrthoDB" id="306490at2759"/>
<protein>
    <submittedName>
        <fullName evidence="1">Uncharacterized protein</fullName>
    </submittedName>
</protein>
<comment type="caution">
    <text evidence="1">The sequence shown here is derived from an EMBL/GenBank/DDBJ whole genome shotgun (WGS) entry which is preliminary data.</text>
</comment>
<gene>
    <name evidence="1" type="ORF">PSON_ATCC_30995.1.T0170267</name>
</gene>
<evidence type="ECO:0000313" key="1">
    <source>
        <dbReference type="EMBL" id="CAD8063162.1"/>
    </source>
</evidence>
<proteinExistence type="predicted"/>
<evidence type="ECO:0000313" key="2">
    <source>
        <dbReference type="Proteomes" id="UP000692954"/>
    </source>
</evidence>
<dbReference type="Proteomes" id="UP000692954">
    <property type="component" value="Unassembled WGS sequence"/>
</dbReference>
<sequence length="289" mass="34240">MKKGKKNKKDSLKKEEEQIENFWKAQKLNLNFLESLNLKNEFYPQNKQIFVNEQMHIQKRTSKIRCVMKKNNNAPLIDCRTKQKVQNFIESSNNQQIEIEQIQIINKQVFLDVSNNNAVIVISSEESVICLNDIEDQILEDYLSCHDDQQSKTQAQPQIYSRARQPPQIPRYLQYEPEKSSSSSINLSQPLSASLVYKFMNDEQDFQRNFDDWSLSSLESKTPPIKNNQHYNTFLELQKYFSTITDYQYEALLLAYNNNYKLVLQILQVDQKQIQRLLDKNKNRKKLKI</sequence>
<name>A0A8S1LB81_9CILI</name>
<keyword evidence="2" id="KW-1185">Reference proteome</keyword>
<accession>A0A8S1LB81</accession>
<dbReference type="EMBL" id="CAJJDN010000017">
    <property type="protein sequence ID" value="CAD8063162.1"/>
    <property type="molecule type" value="Genomic_DNA"/>
</dbReference>